<name>A0A7X1B5N9_9BACT</name>
<dbReference type="AlphaFoldDB" id="A0A7X1B5N9"/>
<dbReference type="GO" id="GO:0016757">
    <property type="term" value="F:glycosyltransferase activity"/>
    <property type="evidence" value="ECO:0007669"/>
    <property type="project" value="InterPro"/>
</dbReference>
<dbReference type="PANTHER" id="PTHR11183">
    <property type="entry name" value="GLYCOGENIN SUBFAMILY MEMBER"/>
    <property type="match status" value="1"/>
</dbReference>
<dbReference type="Proteomes" id="UP000526501">
    <property type="component" value="Unassembled WGS sequence"/>
</dbReference>
<evidence type="ECO:0000313" key="1">
    <source>
        <dbReference type="EMBL" id="MBC2604860.1"/>
    </source>
</evidence>
<accession>A0A7X1B5N9</accession>
<dbReference type="Pfam" id="PF01501">
    <property type="entry name" value="Glyco_transf_8"/>
    <property type="match status" value="1"/>
</dbReference>
<comment type="caution">
    <text evidence="1">The sequence shown here is derived from an EMBL/GenBank/DDBJ whole genome shotgun (WGS) entry which is preliminary data.</text>
</comment>
<dbReference type="InterPro" id="IPR050587">
    <property type="entry name" value="GNT1/Glycosyltrans_8"/>
</dbReference>
<gene>
    <name evidence="1" type="ORF">H5P27_02275</name>
</gene>
<dbReference type="InterPro" id="IPR029044">
    <property type="entry name" value="Nucleotide-diphossugar_trans"/>
</dbReference>
<dbReference type="SUPFAM" id="SSF53448">
    <property type="entry name" value="Nucleotide-diphospho-sugar transferases"/>
    <property type="match status" value="1"/>
</dbReference>
<dbReference type="Gene3D" id="3.90.550.10">
    <property type="entry name" value="Spore Coat Polysaccharide Biosynthesis Protein SpsA, Chain A"/>
    <property type="match status" value="1"/>
</dbReference>
<reference evidence="1 2" key="1">
    <citation type="submission" date="2020-07" db="EMBL/GenBank/DDBJ databases">
        <authorList>
            <person name="Feng X."/>
        </authorList>
    </citation>
    <scope>NUCLEOTIDE SEQUENCE [LARGE SCALE GENOMIC DNA]</scope>
    <source>
        <strain evidence="1 2">JCM23202</strain>
    </source>
</reference>
<dbReference type="InterPro" id="IPR002495">
    <property type="entry name" value="Glyco_trans_8"/>
</dbReference>
<protein>
    <recommendedName>
        <fullName evidence="3">Glycosyl transferase family 8</fullName>
    </recommendedName>
</protein>
<dbReference type="RefSeq" id="WP_185658754.1">
    <property type="nucleotide sequence ID" value="NZ_CAWPOO010000005.1"/>
</dbReference>
<keyword evidence="2" id="KW-1185">Reference proteome</keyword>
<evidence type="ECO:0000313" key="2">
    <source>
        <dbReference type="Proteomes" id="UP000526501"/>
    </source>
</evidence>
<sequence length="248" mass="28508">MHTDFCIVVLTDSLYLPGTLKLLESWRHHNQPLPVVALSKDPETLADSRLRAITEKQVLLETDSYRDIQPYKKRRSRRHAETFYKFEAFRDFGYRRNLFLDSDILCLGPVPELLGENDCPLMAAPDTGFRKTRGYKGHLAEVNTGVLSIHRDLLGERTISQLKEIAQNEPGRGGYNSGDQGIVNKWIHRNGMAVSLLTPEYNLIKKDYSDLSGLETCRLLHFCDRKPWIKSLDQPHPLEELWFRGGKT</sequence>
<evidence type="ECO:0008006" key="3">
    <source>
        <dbReference type="Google" id="ProtNLM"/>
    </source>
</evidence>
<dbReference type="EMBL" id="JACHVC010000005">
    <property type="protein sequence ID" value="MBC2604860.1"/>
    <property type="molecule type" value="Genomic_DNA"/>
</dbReference>
<proteinExistence type="predicted"/>
<organism evidence="1 2">
    <name type="scientific">Pelagicoccus albus</name>
    <dbReference type="NCBI Taxonomy" id="415222"/>
    <lineage>
        <taxon>Bacteria</taxon>
        <taxon>Pseudomonadati</taxon>
        <taxon>Verrucomicrobiota</taxon>
        <taxon>Opitutia</taxon>
        <taxon>Puniceicoccales</taxon>
        <taxon>Pelagicoccaceae</taxon>
        <taxon>Pelagicoccus</taxon>
    </lineage>
</organism>